<feature type="binding site" evidence="9">
    <location>
        <begin position="275"/>
        <end position="280"/>
    </location>
    <ligand>
        <name>GTP</name>
        <dbReference type="ChEBI" id="CHEBI:37565"/>
    </ligand>
</feature>
<evidence type="ECO:0000256" key="2">
    <source>
        <dbReference type="ARBA" id="ARBA00022432"/>
    </source>
</evidence>
<dbReference type="Gene3D" id="2.170.8.10">
    <property type="entry name" value="Phosphoenolpyruvate Carboxykinase, domain 2"/>
    <property type="match status" value="1"/>
</dbReference>
<feature type="binding site" evidence="9">
    <location>
        <begin position="390"/>
        <end position="392"/>
    </location>
    <ligand>
        <name>substrate</name>
    </ligand>
</feature>
<dbReference type="InterPro" id="IPR013035">
    <property type="entry name" value="PEP_carboxykinase_C"/>
</dbReference>
<reference evidence="13 14" key="1">
    <citation type="journal article" date="2019" name="Int. J. Syst. Evol. Microbiol.">
        <title>The Global Catalogue of Microorganisms (GCM) 10K type strain sequencing project: providing services to taxonomists for standard genome sequencing and annotation.</title>
        <authorList>
            <consortium name="The Broad Institute Genomics Platform"/>
            <consortium name="The Broad Institute Genome Sequencing Center for Infectious Disease"/>
            <person name="Wu L."/>
            <person name="Ma J."/>
        </authorList>
    </citation>
    <scope>NUCLEOTIDE SEQUENCE [LARGE SCALE GENOMIC DNA]</scope>
    <source>
        <strain evidence="13 14">JCM 13319</strain>
    </source>
</reference>
<evidence type="ECO:0000256" key="3">
    <source>
        <dbReference type="ARBA" id="ARBA00022723"/>
    </source>
</evidence>
<sequence>MTVLDHDVVADQLKNAPTDSESVLSFVSRVATLTTPDDIVWVDGSDEQKATIADDLVEAGTIVRLTGTKDSFYAASDPEDVARVEGRTYICSVEEKDAGALNNWMAPDEMKETLEPLFTGSMRGRTMYVIPFVMGHAEADHPMFGIEVTDSPYVVLSMLVMARSGKNALDAIVANGGAFVECVHSVGAPLEAGQTDVPWPCNPTKYITHFPEERSIWSFGSGYGGNALLGKKCYALRIASSIARDEGWLAEHMLILKLTSPEGEVKYIAAAFPSACGKTNLAMIEPTIPGWKAETLGDDIAWMRFGDDGQLYAVNPEFGLFGVAPGTGYSTNPTAMRAIEAGGNIFTNVALTDDGDVWWEGKTDEKPAHLTDWRGNDWTPESETPAAHPNSRFCTPIANVPTLAPEWTNPNGVPISAILFGGRRKTTMPLVTETTDWNHGVFMGSVLSSETTAAATGAVGVVRRDPMAMRPFIGYNVGDYLQHWLDIGNTEGAQLPKIFYVNWFRRDENNSIIWPGFSENSRVLKWVFERVAGTADAVESPLGLTPVEGGLDTEGLDFTDEQLRKALEINPEEWETELGLIEEWYEQLGDSVPAELRAEVDNLRNRLGLA</sequence>
<dbReference type="SUPFAM" id="SSF53795">
    <property type="entry name" value="PEP carboxykinase-like"/>
    <property type="match status" value="1"/>
</dbReference>
<dbReference type="RefSeq" id="WP_346036431.1">
    <property type="nucleotide sequence ID" value="NZ_BAAALY010000012.1"/>
</dbReference>
<keyword evidence="5 9" id="KW-0210">Decarboxylase</keyword>
<feature type="binding site" evidence="9">
    <location>
        <position position="392"/>
    </location>
    <ligand>
        <name>GTP</name>
        <dbReference type="ChEBI" id="CHEBI:37565"/>
    </ligand>
</feature>
<feature type="binding site" evidence="9">
    <location>
        <position position="423"/>
    </location>
    <ligand>
        <name>GTP</name>
        <dbReference type="ChEBI" id="CHEBI:37565"/>
    </ligand>
</feature>
<dbReference type="HAMAP" id="MF_00452">
    <property type="entry name" value="PEPCK_GTP"/>
    <property type="match status" value="1"/>
</dbReference>
<dbReference type="EMBL" id="BAAALY010000012">
    <property type="protein sequence ID" value="GAA1550454.1"/>
    <property type="molecule type" value="Genomic_DNA"/>
</dbReference>
<comment type="subunit">
    <text evidence="9">Monomer.</text>
</comment>
<dbReference type="InterPro" id="IPR035078">
    <property type="entry name" value="PEP_carboxykinase_GTP_N"/>
</dbReference>
<protein>
    <recommendedName>
        <fullName evidence="9">Phosphoenolpyruvate carboxykinase [GTP]</fullName>
        <shortName evidence="9">PEP carboxykinase</shortName>
        <shortName evidence="9">PEPCK</shortName>
        <ecNumber evidence="9">4.1.1.32</ecNumber>
    </recommendedName>
    <alternativeName>
        <fullName evidence="9">GTP-dependent phosphoenolpyruvate carboxykinase</fullName>
        <shortName evidence="9">GTP-PEPCK</shortName>
    </alternativeName>
</protein>
<dbReference type="NCBIfam" id="NF003253">
    <property type="entry name" value="PRK04210.1"/>
    <property type="match status" value="1"/>
</dbReference>
<evidence type="ECO:0000256" key="1">
    <source>
        <dbReference type="ARBA" id="ARBA00005796"/>
    </source>
</evidence>
<dbReference type="Pfam" id="PF00821">
    <property type="entry name" value="PEPCK_GTP"/>
    <property type="match status" value="1"/>
</dbReference>
<dbReference type="Proteomes" id="UP001501791">
    <property type="component" value="Unassembled WGS sequence"/>
</dbReference>
<evidence type="ECO:0000256" key="7">
    <source>
        <dbReference type="ARBA" id="ARBA00023211"/>
    </source>
</evidence>
<comment type="caution">
    <text evidence="13">The sequence shown here is derived from an EMBL/GenBank/DDBJ whole genome shotgun (WGS) entry which is preliminary data.</text>
</comment>
<comment type="function">
    <text evidence="9">Catalyzes the conversion of oxaloacetate (OAA) to phosphoenolpyruvate (PEP), the rate-limiting step in the metabolic pathway that produces glucose from lactate and other precursors derived from the citric acid cycle.</text>
</comment>
<evidence type="ECO:0000256" key="4">
    <source>
        <dbReference type="ARBA" id="ARBA00022741"/>
    </source>
</evidence>
<feature type="binding site" evidence="9">
    <location>
        <begin position="223"/>
        <end position="225"/>
    </location>
    <ligand>
        <name>substrate</name>
    </ligand>
</feature>
<dbReference type="CDD" id="cd00819">
    <property type="entry name" value="PEPCK_GTP"/>
    <property type="match status" value="1"/>
</dbReference>
<keyword evidence="4 9" id="KW-0547">Nucleotide-binding</keyword>
<comment type="cofactor">
    <cofactor evidence="9">
        <name>Mn(2+)</name>
        <dbReference type="ChEBI" id="CHEBI:29035"/>
    </cofactor>
    <text evidence="9">Binds 1 Mn(2+) ion per subunit.</text>
</comment>
<feature type="binding site" evidence="9">
    <location>
        <position position="232"/>
    </location>
    <ligand>
        <name>Mn(2+)</name>
        <dbReference type="ChEBI" id="CHEBI:29035"/>
    </ligand>
</feature>
<evidence type="ECO:0000256" key="9">
    <source>
        <dbReference type="HAMAP-Rule" id="MF_00452"/>
    </source>
</evidence>
<dbReference type="InterPro" id="IPR008209">
    <property type="entry name" value="PEP_carboxykinase_GTP"/>
</dbReference>
<comment type="subcellular location">
    <subcellularLocation>
        <location evidence="9">Cytoplasm</location>
    </subcellularLocation>
</comment>
<comment type="pathway">
    <text evidence="9">Carbohydrate biosynthesis; gluconeogenesis.</text>
</comment>
<keyword evidence="7 9" id="KW-0464">Manganese</keyword>
<dbReference type="InterPro" id="IPR018091">
    <property type="entry name" value="PEP_carboxykin_GTP_CS"/>
</dbReference>
<feature type="binding site" evidence="9">
    <location>
        <position position="252"/>
    </location>
    <ligand>
        <name>Mn(2+)</name>
        <dbReference type="ChEBI" id="CHEBI:29035"/>
    </ligand>
</feature>
<feature type="active site" evidence="9">
    <location>
        <position position="276"/>
    </location>
</feature>
<organism evidence="13 14">
    <name type="scientific">Brevibacterium picturae</name>
    <dbReference type="NCBI Taxonomy" id="260553"/>
    <lineage>
        <taxon>Bacteria</taxon>
        <taxon>Bacillati</taxon>
        <taxon>Actinomycetota</taxon>
        <taxon>Actinomycetes</taxon>
        <taxon>Micrococcales</taxon>
        <taxon>Brevibacteriaceae</taxon>
        <taxon>Brevibacterium</taxon>
    </lineage>
</organism>
<keyword evidence="6 9" id="KW-0342">GTP-binding</keyword>
<feature type="binding site" evidence="9">
    <location>
        <begin position="517"/>
        <end position="520"/>
    </location>
    <ligand>
        <name>GTP</name>
        <dbReference type="ChEBI" id="CHEBI:37565"/>
    </ligand>
</feature>
<gene>
    <name evidence="9" type="primary">pckG</name>
    <name evidence="13" type="ORF">GCM10009691_26280</name>
</gene>
<name>A0ABN2C4G1_9MICO</name>
<comment type="similarity">
    <text evidence="1 9">Belongs to the phosphoenolpyruvate carboxykinase [GTP] family.</text>
</comment>
<comment type="catalytic activity">
    <reaction evidence="9">
        <text>oxaloacetate + GTP = phosphoenolpyruvate + GDP + CO2</text>
        <dbReference type="Rhea" id="RHEA:10388"/>
        <dbReference type="ChEBI" id="CHEBI:16452"/>
        <dbReference type="ChEBI" id="CHEBI:16526"/>
        <dbReference type="ChEBI" id="CHEBI:37565"/>
        <dbReference type="ChEBI" id="CHEBI:58189"/>
        <dbReference type="ChEBI" id="CHEBI:58702"/>
        <dbReference type="EC" id="4.1.1.32"/>
    </reaction>
</comment>
<keyword evidence="2 9" id="KW-0312">Gluconeogenesis</keyword>
<feature type="binding site" evidence="9">
    <location>
        <position position="299"/>
    </location>
    <ligand>
        <name>Mn(2+)</name>
        <dbReference type="ChEBI" id="CHEBI:29035"/>
    </ligand>
</feature>
<dbReference type="PROSITE" id="PS00505">
    <property type="entry name" value="PEPCK_GTP"/>
    <property type="match status" value="1"/>
</dbReference>
<dbReference type="PANTHER" id="PTHR11561:SF0">
    <property type="entry name" value="PHOSPHOENOLPYRUVATE CARBOXYKINASE [GTP]-RELATED"/>
    <property type="match status" value="1"/>
</dbReference>
<dbReference type="Gene3D" id="3.40.449.10">
    <property type="entry name" value="Phosphoenolpyruvate Carboxykinase, domain 1"/>
    <property type="match status" value="1"/>
</dbReference>
<feature type="domain" description="Phosphoenolpyruvate carboxykinase C-terminal P-loop" evidence="11">
    <location>
        <begin position="248"/>
        <end position="606"/>
    </location>
</feature>
<evidence type="ECO:0000313" key="14">
    <source>
        <dbReference type="Proteomes" id="UP001501791"/>
    </source>
</evidence>
<dbReference type="Pfam" id="PF17297">
    <property type="entry name" value="PEPCK_N"/>
    <property type="match status" value="1"/>
</dbReference>
<evidence type="ECO:0000256" key="8">
    <source>
        <dbReference type="ARBA" id="ARBA00023239"/>
    </source>
</evidence>
<keyword evidence="9" id="KW-0963">Cytoplasm</keyword>
<dbReference type="PIRSF" id="PIRSF001348">
    <property type="entry name" value="PEP_carboxykinase_GTP"/>
    <property type="match status" value="1"/>
</dbReference>
<evidence type="ECO:0000259" key="12">
    <source>
        <dbReference type="Pfam" id="PF17297"/>
    </source>
</evidence>
<evidence type="ECO:0000256" key="5">
    <source>
        <dbReference type="ARBA" id="ARBA00022793"/>
    </source>
</evidence>
<keyword evidence="3 9" id="KW-0479">Metal-binding</keyword>
<keyword evidence="14" id="KW-1185">Reference proteome</keyword>
<feature type="region of interest" description="Disordered" evidence="10">
    <location>
        <begin position="368"/>
        <end position="391"/>
    </location>
</feature>
<feature type="binding site" evidence="9">
    <location>
        <position position="274"/>
    </location>
    <ligand>
        <name>substrate</name>
    </ligand>
</feature>
<proteinExistence type="inferred from homology"/>
<feature type="binding site" evidence="9">
    <location>
        <position position="83"/>
    </location>
    <ligand>
        <name>substrate</name>
    </ligand>
</feature>
<evidence type="ECO:0000256" key="6">
    <source>
        <dbReference type="ARBA" id="ARBA00023134"/>
    </source>
</evidence>
<evidence type="ECO:0000313" key="13">
    <source>
        <dbReference type="EMBL" id="GAA1550454.1"/>
    </source>
</evidence>
<dbReference type="EC" id="4.1.1.32" evidence="9"/>
<keyword evidence="8 9" id="KW-0456">Lyase</keyword>
<feature type="domain" description="Phosphoenolpyruvate carboxykinase GTP-utilising N-terminal" evidence="12">
    <location>
        <begin position="26"/>
        <end position="244"/>
    </location>
</feature>
<dbReference type="SUPFAM" id="SSF68923">
    <property type="entry name" value="PEP carboxykinase N-terminal domain"/>
    <property type="match status" value="1"/>
</dbReference>
<dbReference type="PANTHER" id="PTHR11561">
    <property type="entry name" value="PHOSPHOENOLPYRUVATE CARBOXYKINASE"/>
    <property type="match status" value="1"/>
</dbReference>
<evidence type="ECO:0000256" key="10">
    <source>
        <dbReference type="SAM" id="MobiDB-lite"/>
    </source>
</evidence>
<dbReference type="Gene3D" id="3.90.228.20">
    <property type="match status" value="1"/>
</dbReference>
<evidence type="ECO:0000259" key="11">
    <source>
        <dbReference type="Pfam" id="PF00821"/>
    </source>
</evidence>
<dbReference type="InterPro" id="IPR035077">
    <property type="entry name" value="PEP_carboxykinase_GTP_C"/>
</dbReference>
<accession>A0ABN2C4G1</accession>
<dbReference type="InterPro" id="IPR008210">
    <property type="entry name" value="PEP_carboxykinase_N"/>
</dbReference>